<dbReference type="GO" id="GO:0000976">
    <property type="term" value="F:transcription cis-regulatory region binding"/>
    <property type="evidence" value="ECO:0007669"/>
    <property type="project" value="TreeGrafter"/>
</dbReference>
<dbReference type="Gene3D" id="1.10.10.60">
    <property type="entry name" value="Homeodomain-like"/>
    <property type="match status" value="1"/>
</dbReference>
<keyword evidence="1" id="KW-0805">Transcription regulation</keyword>
<evidence type="ECO:0000313" key="6">
    <source>
        <dbReference type="EMBL" id="AHH95276.1"/>
    </source>
</evidence>
<feature type="DNA-binding region" description="H-T-H motif" evidence="4">
    <location>
        <begin position="41"/>
        <end position="60"/>
    </location>
</feature>
<dbReference type="InterPro" id="IPR050109">
    <property type="entry name" value="HTH-type_TetR-like_transc_reg"/>
</dbReference>
<dbReference type="Gene3D" id="1.10.357.10">
    <property type="entry name" value="Tetracycline Repressor, domain 2"/>
    <property type="match status" value="1"/>
</dbReference>
<dbReference type="PRINTS" id="PR00455">
    <property type="entry name" value="HTHTETR"/>
</dbReference>
<evidence type="ECO:0000256" key="3">
    <source>
        <dbReference type="ARBA" id="ARBA00023163"/>
    </source>
</evidence>
<gene>
    <name evidence="6" type="ORF">KALB_1906</name>
</gene>
<dbReference type="STRING" id="1449976.KALB_1906"/>
<name>W5W481_9PSEU</name>
<dbReference type="PATRIC" id="fig|1449976.3.peg.1902"/>
<dbReference type="SUPFAM" id="SSF46689">
    <property type="entry name" value="Homeodomain-like"/>
    <property type="match status" value="1"/>
</dbReference>
<evidence type="ECO:0000313" key="7">
    <source>
        <dbReference type="Proteomes" id="UP000019225"/>
    </source>
</evidence>
<keyword evidence="7" id="KW-1185">Reference proteome</keyword>
<dbReference type="PANTHER" id="PTHR30055">
    <property type="entry name" value="HTH-TYPE TRANSCRIPTIONAL REGULATOR RUTR"/>
    <property type="match status" value="1"/>
</dbReference>
<evidence type="ECO:0000256" key="4">
    <source>
        <dbReference type="PROSITE-ProRule" id="PRU00335"/>
    </source>
</evidence>
<dbReference type="RefSeq" id="WP_025355461.1">
    <property type="nucleotide sequence ID" value="NZ_CP007155.1"/>
</dbReference>
<dbReference type="InterPro" id="IPR009057">
    <property type="entry name" value="Homeodomain-like_sf"/>
</dbReference>
<dbReference type="PROSITE" id="PS01081">
    <property type="entry name" value="HTH_TETR_1"/>
    <property type="match status" value="1"/>
</dbReference>
<dbReference type="OrthoDB" id="956698at2"/>
<dbReference type="AlphaFoldDB" id="W5W481"/>
<dbReference type="PROSITE" id="PS50977">
    <property type="entry name" value="HTH_TETR_2"/>
    <property type="match status" value="1"/>
</dbReference>
<evidence type="ECO:0000259" key="5">
    <source>
        <dbReference type="PROSITE" id="PS50977"/>
    </source>
</evidence>
<dbReference type="InterPro" id="IPR023772">
    <property type="entry name" value="DNA-bd_HTH_TetR-type_CS"/>
</dbReference>
<dbReference type="GO" id="GO:0003700">
    <property type="term" value="F:DNA-binding transcription factor activity"/>
    <property type="evidence" value="ECO:0007669"/>
    <property type="project" value="TreeGrafter"/>
</dbReference>
<keyword evidence="2 4" id="KW-0238">DNA-binding</keyword>
<dbReference type="Proteomes" id="UP000019225">
    <property type="component" value="Chromosome"/>
</dbReference>
<dbReference type="Pfam" id="PF00440">
    <property type="entry name" value="TetR_N"/>
    <property type="match status" value="1"/>
</dbReference>
<dbReference type="PANTHER" id="PTHR30055:SF238">
    <property type="entry name" value="MYCOFACTOCIN BIOSYNTHESIS TRANSCRIPTIONAL REGULATOR MFTR-RELATED"/>
    <property type="match status" value="1"/>
</dbReference>
<reference evidence="6 7" key="1">
    <citation type="journal article" date="2014" name="BMC Genomics">
        <title>Complete genome sequence of producer of the glycopeptide antibiotic Aculeximycin Kutzneria albida DSM 43870T, a representative of minor genus of Pseudonocardiaceae.</title>
        <authorList>
            <person name="Rebets Y."/>
            <person name="Tokovenko B."/>
            <person name="Lushchyk I."/>
            <person name="Ruckert C."/>
            <person name="Zaburannyi N."/>
            <person name="Bechthold A."/>
            <person name="Kalinowski J."/>
            <person name="Luzhetskyy A."/>
        </authorList>
    </citation>
    <scope>NUCLEOTIDE SEQUENCE [LARGE SCALE GENOMIC DNA]</scope>
    <source>
        <strain evidence="6">DSM 43870</strain>
    </source>
</reference>
<accession>W5W481</accession>
<organism evidence="6 7">
    <name type="scientific">Kutzneria albida DSM 43870</name>
    <dbReference type="NCBI Taxonomy" id="1449976"/>
    <lineage>
        <taxon>Bacteria</taxon>
        <taxon>Bacillati</taxon>
        <taxon>Actinomycetota</taxon>
        <taxon>Actinomycetes</taxon>
        <taxon>Pseudonocardiales</taxon>
        <taxon>Pseudonocardiaceae</taxon>
        <taxon>Kutzneria</taxon>
    </lineage>
</organism>
<evidence type="ECO:0000256" key="2">
    <source>
        <dbReference type="ARBA" id="ARBA00023125"/>
    </source>
</evidence>
<proteinExistence type="predicted"/>
<dbReference type="InterPro" id="IPR001647">
    <property type="entry name" value="HTH_TetR"/>
</dbReference>
<dbReference type="EMBL" id="CP007155">
    <property type="protein sequence ID" value="AHH95276.1"/>
    <property type="molecule type" value="Genomic_DNA"/>
</dbReference>
<protein>
    <recommendedName>
        <fullName evidence="5">HTH tetR-type domain-containing protein</fullName>
    </recommendedName>
</protein>
<dbReference type="eggNOG" id="COG1309">
    <property type="taxonomic scope" value="Bacteria"/>
</dbReference>
<evidence type="ECO:0000256" key="1">
    <source>
        <dbReference type="ARBA" id="ARBA00023015"/>
    </source>
</evidence>
<keyword evidence="3" id="KW-0804">Transcription</keyword>
<feature type="domain" description="HTH tetR-type" evidence="5">
    <location>
        <begin position="18"/>
        <end position="78"/>
    </location>
</feature>
<dbReference type="HOGENOM" id="CLU_069356_2_2_11"/>
<dbReference type="KEGG" id="kal:KALB_1906"/>
<sequence length="199" mass="22323">MTAESTSPQLGLRERKKLLAKQALERAAFELFEQKGFDATTVEDIAALAQVSRASFFRYFSAKEDVLANEDAQRRAAFMATLAARTDEPVLVVLRDAVHAHIAGMDVLERQRVLAYTRVMIGSRTLLGQAYEIRIQWLRELELLLRARLAGRVDLEMLAPMLADVTMSVLETAMRLASINPELDFDEVIDSGFALLRPL</sequence>